<dbReference type="InterPro" id="IPR002645">
    <property type="entry name" value="STAS_dom"/>
</dbReference>
<dbReference type="PROSITE" id="PS50801">
    <property type="entry name" value="STAS"/>
    <property type="match status" value="1"/>
</dbReference>
<dbReference type="Pfam" id="PF01740">
    <property type="entry name" value="STAS"/>
    <property type="match status" value="1"/>
</dbReference>
<proteinExistence type="predicted"/>
<sequence>MKLPPSRQTLSARKPTVPTHCHLSSQGQVCLAVHGEFTYTCEAHFHEAAYLAYDAPAHAPLVLDLGGVVYMDTAAIGQLLILRERIHPRPIVLANCSETARVVLDILHLGNLFALPAPRPVSLIN</sequence>
<dbReference type="Proteomes" id="UP000310016">
    <property type="component" value="Unassembled WGS sequence"/>
</dbReference>
<dbReference type="InterPro" id="IPR036513">
    <property type="entry name" value="STAS_dom_sf"/>
</dbReference>
<accession>A0A4U0PZ89</accession>
<dbReference type="AlphaFoldDB" id="A0A4U0PZ89"/>
<evidence type="ECO:0000259" key="1">
    <source>
        <dbReference type="PROSITE" id="PS50801"/>
    </source>
</evidence>
<organism evidence="2 3">
    <name type="scientific">Chitiniphilus eburneus</name>
    <dbReference type="NCBI Taxonomy" id="2571148"/>
    <lineage>
        <taxon>Bacteria</taxon>
        <taxon>Pseudomonadati</taxon>
        <taxon>Pseudomonadota</taxon>
        <taxon>Betaproteobacteria</taxon>
        <taxon>Neisseriales</taxon>
        <taxon>Chitinibacteraceae</taxon>
        <taxon>Chitiniphilus</taxon>
    </lineage>
</organism>
<name>A0A4U0PZ89_9NEIS</name>
<dbReference type="EMBL" id="SUMF01000009">
    <property type="protein sequence ID" value="TJZ73580.1"/>
    <property type="molecule type" value="Genomic_DNA"/>
</dbReference>
<feature type="domain" description="STAS" evidence="1">
    <location>
        <begin position="31"/>
        <end position="125"/>
    </location>
</feature>
<protein>
    <submittedName>
        <fullName evidence="2">STAS domain-containing protein</fullName>
    </submittedName>
</protein>
<dbReference type="Gene3D" id="3.30.750.24">
    <property type="entry name" value="STAS domain"/>
    <property type="match status" value="1"/>
</dbReference>
<reference evidence="2 3" key="1">
    <citation type="submission" date="2019-04" db="EMBL/GenBank/DDBJ databases">
        <title>Chitiniphilus eburnea sp. nov., a novel chitinolytic bacterium isolated from aquaculture sludge.</title>
        <authorList>
            <person name="Sheng M."/>
        </authorList>
    </citation>
    <scope>NUCLEOTIDE SEQUENCE [LARGE SCALE GENOMIC DNA]</scope>
    <source>
        <strain evidence="2 3">HX-2-15</strain>
    </source>
</reference>
<dbReference type="OrthoDB" id="5456609at2"/>
<comment type="caution">
    <text evidence="2">The sequence shown here is derived from an EMBL/GenBank/DDBJ whole genome shotgun (WGS) entry which is preliminary data.</text>
</comment>
<evidence type="ECO:0000313" key="2">
    <source>
        <dbReference type="EMBL" id="TJZ73580.1"/>
    </source>
</evidence>
<dbReference type="CDD" id="cd07043">
    <property type="entry name" value="STAS_anti-anti-sigma_factors"/>
    <property type="match status" value="1"/>
</dbReference>
<evidence type="ECO:0000313" key="3">
    <source>
        <dbReference type="Proteomes" id="UP000310016"/>
    </source>
</evidence>
<gene>
    <name evidence="2" type="ORF">FAZ21_10370</name>
</gene>
<keyword evidence="3" id="KW-1185">Reference proteome</keyword>
<dbReference type="SUPFAM" id="SSF52091">
    <property type="entry name" value="SpoIIaa-like"/>
    <property type="match status" value="1"/>
</dbReference>